<dbReference type="InterPro" id="IPR001509">
    <property type="entry name" value="Epimerase_deHydtase"/>
</dbReference>
<evidence type="ECO:0000313" key="3">
    <source>
        <dbReference type="EMBL" id="CCQ48108.1"/>
    </source>
</evidence>
<dbReference type="SUPFAM" id="SSF51735">
    <property type="entry name" value="NAD(P)-binding Rossmann-fold domains"/>
    <property type="match status" value="1"/>
</dbReference>
<dbReference type="EMBL" id="CAQI01000053">
    <property type="protein sequence ID" value="CCQ48108.1"/>
    <property type="molecule type" value="Genomic_DNA"/>
</dbReference>
<dbReference type="OrthoDB" id="9801785at2"/>
<dbReference type="Proteomes" id="UP000035722">
    <property type="component" value="Unassembled WGS sequence"/>
</dbReference>
<accession>A0A024H7Z5</accession>
<organism evidence="3 4">
    <name type="scientific">Pseudarthrobacter siccitolerans</name>
    <dbReference type="NCBI Taxonomy" id="861266"/>
    <lineage>
        <taxon>Bacteria</taxon>
        <taxon>Bacillati</taxon>
        <taxon>Actinomycetota</taxon>
        <taxon>Actinomycetes</taxon>
        <taxon>Micrococcales</taxon>
        <taxon>Micrococcaceae</taxon>
        <taxon>Pseudarthrobacter</taxon>
    </lineage>
</organism>
<evidence type="ECO:0000259" key="2">
    <source>
        <dbReference type="Pfam" id="PF01370"/>
    </source>
</evidence>
<dbReference type="RefSeq" id="WP_152683920.1">
    <property type="nucleotide sequence ID" value="NZ_CAQI01000053.1"/>
</dbReference>
<dbReference type="InterPro" id="IPR036291">
    <property type="entry name" value="NAD(P)-bd_dom_sf"/>
</dbReference>
<dbReference type="Gene3D" id="3.40.50.720">
    <property type="entry name" value="NAD(P)-binding Rossmann-like Domain"/>
    <property type="match status" value="1"/>
</dbReference>
<comment type="similarity">
    <text evidence="1">Belongs to the NAD(P)-dependent epimerase/dehydratase family.</text>
</comment>
<sequence>MNALNDDTVMILGGDGYLGWTLGLAMASRTNRQVVLVDNLIKRRWEKEAGAKVLVPLQSPKIRVAHYTRIFGKANLSFEKVELLDSQAVEDVVAKYRPAVIINAAQQPSAPFSMSSAKNAAATFSNNIVGHLNVLWAIAERSKATRYIKLGSGGCYMATDTDYVPLGRHDFTFEHQGKQHKILQSIIPMQATDFYHQSKIADVLIDDLCTKMWGLKVITVQQATIFGATIPENHSKECGSLAARFNYDAVFGTVFNRFVCQMVIGHPLTVYGDGTQKTGLISLTDTADNFLKLADLEVEPGEHMVMHNYAHRLSIGEIAQKLAEIDPSAEIHYLENPRQEPAGKLDPEVELHEAIQDTHTNKEERLQAEMANMLEFTHRYKDNIDPSIILPKVTWSVGEVNAG</sequence>
<evidence type="ECO:0000313" key="4">
    <source>
        <dbReference type="Proteomes" id="UP000035722"/>
    </source>
</evidence>
<keyword evidence="4" id="KW-1185">Reference proteome</keyword>
<feature type="domain" description="NAD-dependent epimerase/dehydratase" evidence="2">
    <location>
        <begin position="9"/>
        <end position="304"/>
    </location>
</feature>
<proteinExistence type="inferred from homology"/>
<comment type="caution">
    <text evidence="3">The sequence shown here is derived from an EMBL/GenBank/DDBJ whole genome shotgun (WGS) entry which is preliminary data.</text>
</comment>
<name>A0A024H7Z5_9MICC</name>
<dbReference type="STRING" id="861266.ARTSIC4J27_4105"/>
<protein>
    <submittedName>
        <fullName evidence="3">NAD dependent epimerase/dehydratase family protein</fullName>
    </submittedName>
</protein>
<dbReference type="PANTHER" id="PTHR43000">
    <property type="entry name" value="DTDP-D-GLUCOSE 4,6-DEHYDRATASE-RELATED"/>
    <property type="match status" value="1"/>
</dbReference>
<gene>
    <name evidence="3" type="ORF">ARTSIC4J27_4105</name>
</gene>
<evidence type="ECO:0000256" key="1">
    <source>
        <dbReference type="ARBA" id="ARBA00007637"/>
    </source>
</evidence>
<dbReference type="Gene3D" id="3.90.25.10">
    <property type="entry name" value="UDP-galactose 4-epimerase, domain 1"/>
    <property type="match status" value="1"/>
</dbReference>
<dbReference type="AlphaFoldDB" id="A0A024H7Z5"/>
<dbReference type="Pfam" id="PF01370">
    <property type="entry name" value="Epimerase"/>
    <property type="match status" value="1"/>
</dbReference>
<reference evidence="4" key="1">
    <citation type="journal article" date="2014" name="Genome Announc.">
        <title>Genome Sequence of Arthrobacter siccitolerans 4J27, a Xeroprotectant-Producing Desiccation-Tolerant Microorganism.</title>
        <authorList>
            <person name="Manzanera M."/>
            <person name="Santa-Cruz-Calvo L."/>
            <person name="Vilchez J.I."/>
            <person name="Garcia-Fontana C."/>
            <person name="Silva-Castro G.A."/>
            <person name="Calvo C."/>
            <person name="Gonzalez-Lopez J."/>
        </authorList>
    </citation>
    <scope>NUCLEOTIDE SEQUENCE [LARGE SCALE GENOMIC DNA]</scope>
    <source>
        <strain evidence="4">4J27</strain>
    </source>
</reference>